<protein>
    <submittedName>
        <fullName evidence="1">Uncharacterized protein</fullName>
    </submittedName>
</protein>
<organism evidence="1 2">
    <name type="scientific">Erwinia aeris</name>
    <dbReference type="NCBI Taxonomy" id="3239803"/>
    <lineage>
        <taxon>Bacteria</taxon>
        <taxon>Pseudomonadati</taxon>
        <taxon>Pseudomonadota</taxon>
        <taxon>Gammaproteobacteria</taxon>
        <taxon>Enterobacterales</taxon>
        <taxon>Erwiniaceae</taxon>
        <taxon>Erwinia</taxon>
    </lineage>
</organism>
<name>A0ABV4E272_9GAMM</name>
<evidence type="ECO:0000313" key="2">
    <source>
        <dbReference type="Proteomes" id="UP001565243"/>
    </source>
</evidence>
<accession>A0ABV4E272</accession>
<sequence>MMERFAKVFEAHDRQILVRKGEDSDGDAALFIITMFEGAEMSLNLNFGDDEEALDKALESFTQEQADHFGKQFEGQTSAFQAFQKLTGNTAEDDEE</sequence>
<keyword evidence="2" id="KW-1185">Reference proteome</keyword>
<comment type="caution">
    <text evidence="1">The sequence shown here is derived from an EMBL/GenBank/DDBJ whole genome shotgun (WGS) entry which is preliminary data.</text>
</comment>
<proteinExistence type="predicted"/>
<reference evidence="1 2" key="1">
    <citation type="submission" date="2024-07" db="EMBL/GenBank/DDBJ databases">
        <authorList>
            <person name="Hebao G."/>
        </authorList>
    </citation>
    <scope>NUCLEOTIDE SEQUENCE [LARGE SCALE GENOMIC DNA]</scope>
    <source>
        <strain evidence="1 2">ACCC 02193</strain>
    </source>
</reference>
<dbReference type="RefSeq" id="WP_369894593.1">
    <property type="nucleotide sequence ID" value="NZ_JBGFFX010000001.1"/>
</dbReference>
<evidence type="ECO:0000313" key="1">
    <source>
        <dbReference type="EMBL" id="MEY8768987.1"/>
    </source>
</evidence>
<dbReference type="Proteomes" id="UP001565243">
    <property type="component" value="Unassembled WGS sequence"/>
</dbReference>
<dbReference type="EMBL" id="JBGFFX010000001">
    <property type="protein sequence ID" value="MEY8768987.1"/>
    <property type="molecule type" value="Genomic_DNA"/>
</dbReference>
<gene>
    <name evidence="1" type="ORF">AB6T85_00840</name>
</gene>